<reference evidence="1 2" key="1">
    <citation type="submission" date="2019-04" db="EMBL/GenBank/DDBJ databases">
        <title>Phreatobacter aquaticus sp. nov.</title>
        <authorList>
            <person name="Choi A."/>
        </authorList>
    </citation>
    <scope>NUCLEOTIDE SEQUENCE [LARGE SCALE GENOMIC DNA]</scope>
    <source>
        <strain evidence="1 2">KCTC 52518</strain>
    </source>
</reference>
<dbReference type="RefSeq" id="WP_136962673.1">
    <property type="nucleotide sequence ID" value="NZ_CP039690.1"/>
</dbReference>
<dbReference type="KEGG" id="pstg:E8M01_25190"/>
<protein>
    <submittedName>
        <fullName evidence="1">Uncharacterized protein</fullName>
    </submittedName>
</protein>
<proteinExistence type="predicted"/>
<keyword evidence="2" id="KW-1185">Reference proteome</keyword>
<accession>A0A4D7BAS8</accession>
<name>A0A4D7BAS8_9HYPH</name>
<dbReference type="Proteomes" id="UP000298781">
    <property type="component" value="Chromosome"/>
</dbReference>
<sequence>MTQAARLQVVPVFTATEDQKREWPAEGQFREDGPGYDVGLSPPGVPYVPTDEDVEAVLAEFDGDPKRAIRALLEDIGVLADDRRKNVSYGSIYGHLEVVK</sequence>
<dbReference type="OrthoDB" id="8162650at2"/>
<organism evidence="1 2">
    <name type="scientific">Phreatobacter stygius</name>
    <dbReference type="NCBI Taxonomy" id="1940610"/>
    <lineage>
        <taxon>Bacteria</taxon>
        <taxon>Pseudomonadati</taxon>
        <taxon>Pseudomonadota</taxon>
        <taxon>Alphaproteobacteria</taxon>
        <taxon>Hyphomicrobiales</taxon>
        <taxon>Phreatobacteraceae</taxon>
        <taxon>Phreatobacter</taxon>
    </lineage>
</organism>
<dbReference type="AlphaFoldDB" id="A0A4D7BAS8"/>
<evidence type="ECO:0000313" key="2">
    <source>
        <dbReference type="Proteomes" id="UP000298781"/>
    </source>
</evidence>
<gene>
    <name evidence="1" type="ORF">E8M01_25190</name>
</gene>
<dbReference type="EMBL" id="CP039690">
    <property type="protein sequence ID" value="QCI67238.1"/>
    <property type="molecule type" value="Genomic_DNA"/>
</dbReference>
<evidence type="ECO:0000313" key="1">
    <source>
        <dbReference type="EMBL" id="QCI67238.1"/>
    </source>
</evidence>